<dbReference type="WBParaSite" id="maker-E.canG7_contigs_6552-snap-gene-0.70-mRNA-1">
    <property type="protein sequence ID" value="maker-E.canG7_contigs_6552-snap-gene-0.70-mRNA-1"/>
    <property type="gene ID" value="EcG7_01748"/>
</dbReference>
<evidence type="ECO:0000313" key="2">
    <source>
        <dbReference type="Proteomes" id="UP000887562"/>
    </source>
</evidence>
<dbReference type="AlphaFoldDB" id="A0A915EZF2"/>
<organism evidence="2 3">
    <name type="scientific">Echinococcus canadensis</name>
    <dbReference type="NCBI Taxonomy" id="519352"/>
    <lineage>
        <taxon>Eukaryota</taxon>
        <taxon>Metazoa</taxon>
        <taxon>Spiralia</taxon>
        <taxon>Lophotrochozoa</taxon>
        <taxon>Platyhelminthes</taxon>
        <taxon>Cestoda</taxon>
        <taxon>Eucestoda</taxon>
        <taxon>Cyclophyllidea</taxon>
        <taxon>Taeniidae</taxon>
        <taxon>Echinococcus</taxon>
        <taxon>Echinococcus canadensis group</taxon>
    </lineage>
</organism>
<evidence type="ECO:0000313" key="3">
    <source>
        <dbReference type="WBParaSite" id="maker-E.canG7_contigs_6552-snap-gene-0.70-mRNA-1"/>
    </source>
</evidence>
<proteinExistence type="predicted"/>
<evidence type="ECO:0000256" key="1">
    <source>
        <dbReference type="SAM" id="MobiDB-lite"/>
    </source>
</evidence>
<feature type="compositionally biased region" description="Polar residues" evidence="1">
    <location>
        <begin position="130"/>
        <end position="153"/>
    </location>
</feature>
<dbReference type="Proteomes" id="UP000887562">
    <property type="component" value="Unplaced"/>
</dbReference>
<accession>A0A915EZF2</accession>
<name>A0A915EZF2_9CEST</name>
<sequence length="266" mass="29948">MATDDYTFIFELFEGNIDALPGGNLAIHPWLMETWSLSRTTAVNPTNAFATVAAEAGATLVRAHQTTRENADICGHWKERDRGAFKKRHHLASGRISRRFNRLFQRVNQISSVLATQSLKAHCFSSRISVSPQHNSGELRRSVSTGFQSGNHSANERGGSGGSPSARTRRARCRTQVLHSSSSHLMTRQVVTVLRQVGLRPHVVAEGLLTVTWPTETNLDRLERQEPLSMEMHIYRDQGMKFRRLSGPESLFRWKLQEVLSLVYAQ</sequence>
<feature type="region of interest" description="Disordered" evidence="1">
    <location>
        <begin position="130"/>
        <end position="170"/>
    </location>
</feature>
<protein>
    <submittedName>
        <fullName evidence="3">Non-specific serine/threonine protein kinase</fullName>
    </submittedName>
</protein>
<keyword evidence="2" id="KW-1185">Reference proteome</keyword>
<reference evidence="3" key="1">
    <citation type="submission" date="2022-11" db="UniProtKB">
        <authorList>
            <consortium name="WormBaseParasite"/>
        </authorList>
    </citation>
    <scope>IDENTIFICATION</scope>
</reference>